<name>A0ABP9GKE1_9FLAO</name>
<accession>A0ABP9GKE1</accession>
<dbReference type="PROSITE" id="PS51257">
    <property type="entry name" value="PROKAR_LIPOPROTEIN"/>
    <property type="match status" value="1"/>
</dbReference>
<comment type="caution">
    <text evidence="2">The sequence shown here is derived from an EMBL/GenBank/DDBJ whole genome shotgun (WGS) entry which is preliminary data.</text>
</comment>
<gene>
    <name evidence="2" type="ORF">GCM10023314_19270</name>
</gene>
<sequence>MNHIIKFSVITPLFIIITACNNNPKVISPTVEDNSSKTSSGIFSESPSNQSVDFNKTPSSEFHKVIVNEVLPTKKYVYLNVSEGDKKFWIATGKTDVKVGETYLYRGGLLKTNFESKEYNRVFETVYLVTNLVPENHANNSGKIGTSDYTVIKQNTPTKVAIETHTDKVVIDKGSVSIADLVKNPKKYDGKTIQLNGICTKINAGIMNRNWIHLKDGSKDDFDLVVTSDAFVPEGSALTIKALVTLNKDFGAGYKYDLILENGVVIK</sequence>
<evidence type="ECO:0000256" key="1">
    <source>
        <dbReference type="SAM" id="MobiDB-lite"/>
    </source>
</evidence>
<evidence type="ECO:0000313" key="2">
    <source>
        <dbReference type="EMBL" id="GAA4946129.1"/>
    </source>
</evidence>
<keyword evidence="3" id="KW-1185">Reference proteome</keyword>
<evidence type="ECO:0000313" key="3">
    <source>
        <dbReference type="Proteomes" id="UP001501302"/>
    </source>
</evidence>
<proteinExistence type="predicted"/>
<dbReference type="EMBL" id="BAABJJ010000029">
    <property type="protein sequence ID" value="GAA4946129.1"/>
    <property type="molecule type" value="Genomic_DNA"/>
</dbReference>
<dbReference type="Proteomes" id="UP001501302">
    <property type="component" value="Unassembled WGS sequence"/>
</dbReference>
<feature type="region of interest" description="Disordered" evidence="1">
    <location>
        <begin position="30"/>
        <end position="55"/>
    </location>
</feature>
<dbReference type="RefSeq" id="WP_345191788.1">
    <property type="nucleotide sequence ID" value="NZ_BAABJJ010000029.1"/>
</dbReference>
<protein>
    <recommendedName>
        <fullName evidence="4">SH3 domain-containing protein</fullName>
    </recommendedName>
</protein>
<evidence type="ECO:0008006" key="4">
    <source>
        <dbReference type="Google" id="ProtNLM"/>
    </source>
</evidence>
<reference evidence="3" key="1">
    <citation type="journal article" date="2019" name="Int. J. Syst. Evol. Microbiol.">
        <title>The Global Catalogue of Microorganisms (GCM) 10K type strain sequencing project: providing services to taxonomists for standard genome sequencing and annotation.</title>
        <authorList>
            <consortium name="The Broad Institute Genomics Platform"/>
            <consortium name="The Broad Institute Genome Sequencing Center for Infectious Disease"/>
            <person name="Wu L."/>
            <person name="Ma J."/>
        </authorList>
    </citation>
    <scope>NUCLEOTIDE SEQUENCE [LARGE SCALE GENOMIC DNA]</scope>
    <source>
        <strain evidence="3">JCM 18285</strain>
    </source>
</reference>
<organism evidence="2 3">
    <name type="scientific">Algibacter agarivorans</name>
    <dbReference type="NCBI Taxonomy" id="1109741"/>
    <lineage>
        <taxon>Bacteria</taxon>
        <taxon>Pseudomonadati</taxon>
        <taxon>Bacteroidota</taxon>
        <taxon>Flavobacteriia</taxon>
        <taxon>Flavobacteriales</taxon>
        <taxon>Flavobacteriaceae</taxon>
        <taxon>Algibacter</taxon>
    </lineage>
</organism>